<evidence type="ECO:0000313" key="2">
    <source>
        <dbReference type="EMBL" id="KAJ8943665.1"/>
    </source>
</evidence>
<sequence length="156" mass="16967">MKIYLFSTSGAHASQNSKHPQTPKSITLHPLATVCTCQQGDNKLPTSSGSFHFSSGLFAPPHHPLKALSLPPPPVSSPTSHIDALPLPMFHPPTLPPPPGLLHILMSAEKCQVSHLFCVFSFHSVRFSFIKLNSLITFVVSNEKNYGKKICSYGLP</sequence>
<dbReference type="Proteomes" id="UP001162156">
    <property type="component" value="Unassembled WGS sequence"/>
</dbReference>
<dbReference type="EMBL" id="JANEYF010002661">
    <property type="protein sequence ID" value="KAJ8943665.1"/>
    <property type="molecule type" value="Genomic_DNA"/>
</dbReference>
<evidence type="ECO:0000256" key="1">
    <source>
        <dbReference type="SAM" id="MobiDB-lite"/>
    </source>
</evidence>
<gene>
    <name evidence="2" type="ORF">NQ314_009688</name>
</gene>
<accession>A0AAV8XZC2</accession>
<proteinExistence type="predicted"/>
<feature type="region of interest" description="Disordered" evidence="1">
    <location>
        <begin position="1"/>
        <end position="23"/>
    </location>
</feature>
<dbReference type="AlphaFoldDB" id="A0AAV8XZC2"/>
<keyword evidence="3" id="KW-1185">Reference proteome</keyword>
<protein>
    <submittedName>
        <fullName evidence="2">Uncharacterized protein</fullName>
    </submittedName>
</protein>
<evidence type="ECO:0000313" key="3">
    <source>
        <dbReference type="Proteomes" id="UP001162156"/>
    </source>
</evidence>
<comment type="caution">
    <text evidence="2">The sequence shown here is derived from an EMBL/GenBank/DDBJ whole genome shotgun (WGS) entry which is preliminary data.</text>
</comment>
<name>A0AAV8XZC2_9CUCU</name>
<organism evidence="2 3">
    <name type="scientific">Rhamnusium bicolor</name>
    <dbReference type="NCBI Taxonomy" id="1586634"/>
    <lineage>
        <taxon>Eukaryota</taxon>
        <taxon>Metazoa</taxon>
        <taxon>Ecdysozoa</taxon>
        <taxon>Arthropoda</taxon>
        <taxon>Hexapoda</taxon>
        <taxon>Insecta</taxon>
        <taxon>Pterygota</taxon>
        <taxon>Neoptera</taxon>
        <taxon>Endopterygota</taxon>
        <taxon>Coleoptera</taxon>
        <taxon>Polyphaga</taxon>
        <taxon>Cucujiformia</taxon>
        <taxon>Chrysomeloidea</taxon>
        <taxon>Cerambycidae</taxon>
        <taxon>Lepturinae</taxon>
        <taxon>Rhagiini</taxon>
        <taxon>Rhamnusium</taxon>
    </lineage>
</organism>
<reference evidence="2" key="1">
    <citation type="journal article" date="2023" name="Insect Mol. Biol.">
        <title>Genome sequencing provides insights into the evolution of gene families encoding plant cell wall-degrading enzymes in longhorned beetles.</title>
        <authorList>
            <person name="Shin N.R."/>
            <person name="Okamura Y."/>
            <person name="Kirsch R."/>
            <person name="Pauchet Y."/>
        </authorList>
    </citation>
    <scope>NUCLEOTIDE SEQUENCE</scope>
    <source>
        <strain evidence="2">RBIC_L_NR</strain>
    </source>
</reference>